<feature type="active site" evidence="3">
    <location>
        <position position="46"/>
    </location>
</feature>
<dbReference type="InterPro" id="IPR003719">
    <property type="entry name" value="Phenazine_PhzF-like"/>
</dbReference>
<evidence type="ECO:0000313" key="5">
    <source>
        <dbReference type="Proteomes" id="UP000009080"/>
    </source>
</evidence>
<dbReference type="Gene3D" id="3.10.310.10">
    <property type="entry name" value="Diaminopimelate Epimerase, Chain A, domain 1"/>
    <property type="match status" value="2"/>
</dbReference>
<dbReference type="GO" id="GO:0005737">
    <property type="term" value="C:cytoplasm"/>
    <property type="evidence" value="ECO:0007669"/>
    <property type="project" value="TreeGrafter"/>
</dbReference>
<keyword evidence="2" id="KW-0413">Isomerase</keyword>
<organism evidence="4 5">
    <name type="scientific">Teredinibacter turnerae (strain ATCC 39867 / T7901)</name>
    <dbReference type="NCBI Taxonomy" id="377629"/>
    <lineage>
        <taxon>Bacteria</taxon>
        <taxon>Pseudomonadati</taxon>
        <taxon>Pseudomonadota</taxon>
        <taxon>Gammaproteobacteria</taxon>
        <taxon>Cellvibrionales</taxon>
        <taxon>Cellvibrionaceae</taxon>
        <taxon>Teredinibacter</taxon>
    </lineage>
</organism>
<dbReference type="RefSeq" id="WP_015819889.1">
    <property type="nucleotide sequence ID" value="NC_012997.1"/>
</dbReference>
<evidence type="ECO:0000256" key="3">
    <source>
        <dbReference type="PIRSR" id="PIRSR016184-1"/>
    </source>
</evidence>
<dbReference type="OrthoDB" id="9788221at2"/>
<dbReference type="Pfam" id="PF02567">
    <property type="entry name" value="PhzC-PhzF"/>
    <property type="match status" value="1"/>
</dbReference>
<dbReference type="Proteomes" id="UP000009080">
    <property type="component" value="Chromosome"/>
</dbReference>
<dbReference type="GO" id="GO:0016853">
    <property type="term" value="F:isomerase activity"/>
    <property type="evidence" value="ECO:0007669"/>
    <property type="project" value="UniProtKB-KW"/>
</dbReference>
<dbReference type="NCBIfam" id="TIGR00654">
    <property type="entry name" value="PhzF_family"/>
    <property type="match status" value="1"/>
</dbReference>
<dbReference type="HOGENOM" id="CLU_048756_2_2_6"/>
<protein>
    <submittedName>
        <fullName evidence="4">Phenazine biosynthesis PhzRF</fullName>
    </submittedName>
</protein>
<dbReference type="PANTHER" id="PTHR13774">
    <property type="entry name" value="PHENAZINE BIOSYNTHESIS PROTEIN"/>
    <property type="match status" value="1"/>
</dbReference>
<dbReference type="STRING" id="377629.TERTU_0379"/>
<reference evidence="4 5" key="1">
    <citation type="journal article" date="2009" name="PLoS ONE">
        <title>The complete genome of Teredinibacter turnerae T7901: an intracellular endosymbiont of marine wood-boring bivalves (shipworms).</title>
        <authorList>
            <person name="Yang J.C."/>
            <person name="Madupu R."/>
            <person name="Durkin A.S."/>
            <person name="Ekborg N.A."/>
            <person name="Pedamallu C.S."/>
            <person name="Hostetler J.B."/>
            <person name="Radune D."/>
            <person name="Toms B.S."/>
            <person name="Henrissat B."/>
            <person name="Coutinho P.M."/>
            <person name="Schwarz S."/>
            <person name="Field L."/>
            <person name="Trindade-Silva A.E."/>
            <person name="Soares C.A.G."/>
            <person name="Elshahawi S."/>
            <person name="Hanora A."/>
            <person name="Schmidt E.W."/>
            <person name="Haygood M.G."/>
            <person name="Posfai J."/>
            <person name="Benner J."/>
            <person name="Madinger C."/>
            <person name="Nove J."/>
            <person name="Anton B."/>
            <person name="Chaudhary K."/>
            <person name="Foster J."/>
            <person name="Holman A."/>
            <person name="Kumar S."/>
            <person name="Lessard P.A."/>
            <person name="Luyten Y.A."/>
            <person name="Slatko B."/>
            <person name="Wood N."/>
            <person name="Wu B."/>
            <person name="Teplitski M."/>
            <person name="Mougous J.D."/>
            <person name="Ward N."/>
            <person name="Eisen J.A."/>
            <person name="Badger J.H."/>
            <person name="Distel D.L."/>
        </authorList>
    </citation>
    <scope>NUCLEOTIDE SEQUENCE [LARGE SCALE GENOMIC DNA]</scope>
    <source>
        <strain evidence="5">ATCC 39867 / T7901</strain>
    </source>
</reference>
<accession>C5BMB6</accession>
<sequence length="267" mass="29161">MEFTVYQVDSFSNRPFAGNPAAVLVLERSLDEETMRNIAAEMNLSETAFAVRDGDRFGLRWFTPTTEVALCGHATLATAHVLFNHLGYSADTLYFDTLSGELRTRKADTGLIEMDFPTATLTPVSATNEIIDAISARPLALMTDGTKLLVELDSARKVCNLNPDMDRLRKLPYMGVCCCALANDYVADPQPDFVSRFFAPASGIPEDPVTGSAHTLLMPHFGNKLGRKTLQARQISARGGDLHLEQKGDRVLIAGTAVTVMKASLYL</sequence>
<gene>
    <name evidence="4" type="ordered locus">TERTU_0379</name>
</gene>
<dbReference type="KEGG" id="ttu:TERTU_0379"/>
<proteinExistence type="inferred from homology"/>
<evidence type="ECO:0000256" key="2">
    <source>
        <dbReference type="ARBA" id="ARBA00023235"/>
    </source>
</evidence>
<dbReference type="AlphaFoldDB" id="C5BMB6"/>
<dbReference type="PANTHER" id="PTHR13774:SF17">
    <property type="entry name" value="PHENAZINE BIOSYNTHESIS-LIKE DOMAIN-CONTAINING PROTEIN"/>
    <property type="match status" value="1"/>
</dbReference>
<keyword evidence="5" id="KW-1185">Reference proteome</keyword>
<evidence type="ECO:0000313" key="4">
    <source>
        <dbReference type="EMBL" id="ACR13774.1"/>
    </source>
</evidence>
<evidence type="ECO:0000256" key="1">
    <source>
        <dbReference type="ARBA" id="ARBA00008270"/>
    </source>
</evidence>
<dbReference type="SUPFAM" id="SSF54506">
    <property type="entry name" value="Diaminopimelate epimerase-like"/>
    <property type="match status" value="1"/>
</dbReference>
<name>C5BMB6_TERTT</name>
<dbReference type="eggNOG" id="COG0384">
    <property type="taxonomic scope" value="Bacteria"/>
</dbReference>
<dbReference type="EMBL" id="CP001614">
    <property type="protein sequence ID" value="ACR13774.1"/>
    <property type="molecule type" value="Genomic_DNA"/>
</dbReference>
<comment type="similarity">
    <text evidence="1">Belongs to the PhzF family.</text>
</comment>
<dbReference type="PIRSF" id="PIRSF016184">
    <property type="entry name" value="PhzC_PhzF"/>
    <property type="match status" value="1"/>
</dbReference>